<organism evidence="3 4">
    <name type="scientific">Rhodoplanes roseus</name>
    <dbReference type="NCBI Taxonomy" id="29409"/>
    <lineage>
        <taxon>Bacteria</taxon>
        <taxon>Pseudomonadati</taxon>
        <taxon>Pseudomonadota</taxon>
        <taxon>Alphaproteobacteria</taxon>
        <taxon>Hyphomicrobiales</taxon>
        <taxon>Nitrobacteraceae</taxon>
        <taxon>Rhodoplanes</taxon>
    </lineage>
</organism>
<dbReference type="EMBL" id="NPEX01000038">
    <property type="protein sequence ID" value="RAI44634.1"/>
    <property type="molecule type" value="Genomic_DNA"/>
</dbReference>
<dbReference type="Proteomes" id="UP000249130">
    <property type="component" value="Unassembled WGS sequence"/>
</dbReference>
<dbReference type="Gene3D" id="3.40.50.720">
    <property type="entry name" value="NAD(P)-binding Rossmann-like Domain"/>
    <property type="match status" value="1"/>
</dbReference>
<proteinExistence type="predicted"/>
<protein>
    <submittedName>
        <fullName evidence="3">NAD-dependent dehydratase</fullName>
    </submittedName>
</protein>
<reference evidence="3 4" key="1">
    <citation type="submission" date="2017-07" db="EMBL/GenBank/DDBJ databases">
        <title>Draft Genome Sequences of Select Purple Nonsulfur Bacteria.</title>
        <authorList>
            <person name="Lasarre B."/>
            <person name="Mckinlay J.B."/>
        </authorList>
    </citation>
    <scope>NUCLEOTIDE SEQUENCE [LARGE SCALE GENOMIC DNA]</scope>
    <source>
        <strain evidence="3 4">DSM 5909</strain>
    </source>
</reference>
<evidence type="ECO:0000256" key="1">
    <source>
        <dbReference type="ARBA" id="ARBA00023027"/>
    </source>
</evidence>
<accession>A0A327L373</accession>
<dbReference type="RefSeq" id="WP_111418525.1">
    <property type="nucleotide sequence ID" value="NZ_NPEX01000038.1"/>
</dbReference>
<dbReference type="InterPro" id="IPR036291">
    <property type="entry name" value="NAD(P)-bd_dom_sf"/>
</dbReference>
<dbReference type="SUPFAM" id="SSF51735">
    <property type="entry name" value="NAD(P)-binding Rossmann-fold domains"/>
    <property type="match status" value="1"/>
</dbReference>
<dbReference type="PANTHER" id="PTHR43574">
    <property type="entry name" value="EPIMERASE-RELATED"/>
    <property type="match status" value="1"/>
</dbReference>
<dbReference type="AlphaFoldDB" id="A0A327L373"/>
<evidence type="ECO:0000259" key="2">
    <source>
        <dbReference type="Pfam" id="PF01370"/>
    </source>
</evidence>
<name>A0A327L373_9BRAD</name>
<dbReference type="InterPro" id="IPR001509">
    <property type="entry name" value="Epimerase_deHydtase"/>
</dbReference>
<feature type="domain" description="NAD-dependent epimerase/dehydratase" evidence="2">
    <location>
        <begin position="7"/>
        <end position="251"/>
    </location>
</feature>
<keyword evidence="1" id="KW-0520">NAD</keyword>
<gene>
    <name evidence="3" type="ORF">CH341_08055</name>
</gene>
<evidence type="ECO:0000313" key="3">
    <source>
        <dbReference type="EMBL" id="RAI44634.1"/>
    </source>
</evidence>
<dbReference type="OrthoDB" id="9801785at2"/>
<keyword evidence="4" id="KW-1185">Reference proteome</keyword>
<evidence type="ECO:0000313" key="4">
    <source>
        <dbReference type="Proteomes" id="UP000249130"/>
    </source>
</evidence>
<sequence>MRAERTALVCGAGGFIGGHLARRLTRDGIAVRGIDIKPPAFGPLDIDRFVIADLRDPAACREVIDQPFDEVYQLAADMGGAGYVFTGDNDAAIMRNSALININVIEACRRAGCESVFFSSSACVYPRHRQTDTDTADCVEASAYPADPDSEYGWEKLFGERLYLAHNRNDGMRNRVARFHNVFGPLGSWADGREKAPAAICRKVALARDGGQIEVWGDGQQLRSFLYIDDCIDGILRLMRSPDFEGPVNIGSDAPVTINRLVDMVCEIAGKRLTRRHVPGPMGVRARNSDNTLLQDKLGWTPSVPLRDGLAATYRWIEAQVAEATVGAA</sequence>
<dbReference type="Gene3D" id="3.90.25.10">
    <property type="entry name" value="UDP-galactose 4-epimerase, domain 1"/>
    <property type="match status" value="1"/>
</dbReference>
<comment type="caution">
    <text evidence="3">The sequence shown here is derived from an EMBL/GenBank/DDBJ whole genome shotgun (WGS) entry which is preliminary data.</text>
</comment>
<dbReference type="Pfam" id="PF01370">
    <property type="entry name" value="Epimerase"/>
    <property type="match status" value="1"/>
</dbReference>